<organism evidence="1">
    <name type="scientific">Podoviridae sp. ctiVc2</name>
    <dbReference type="NCBI Taxonomy" id="2827745"/>
    <lineage>
        <taxon>Viruses</taxon>
        <taxon>Duplodnaviria</taxon>
        <taxon>Heunggongvirae</taxon>
        <taxon>Uroviricota</taxon>
        <taxon>Caudoviricetes</taxon>
    </lineage>
</organism>
<accession>A0A8S5S9W6</accession>
<protein>
    <submittedName>
        <fullName evidence="1">Uncharacterized protein</fullName>
    </submittedName>
</protein>
<sequence length="68" mass="8105">MKAPCKGCTFREVGCHVRCPMYRMYKKHKEKEMKCNVMRNDTDTYIVNNAKKIRHKMRKAKYGCSVND</sequence>
<reference evidence="1" key="1">
    <citation type="journal article" date="2021" name="Proc. Natl. Acad. Sci. U.S.A.">
        <title>A Catalog of Tens of Thousands of Viruses from Human Metagenomes Reveals Hidden Associations with Chronic Diseases.</title>
        <authorList>
            <person name="Tisza M.J."/>
            <person name="Buck C.B."/>
        </authorList>
    </citation>
    <scope>NUCLEOTIDE SEQUENCE</scope>
    <source>
        <strain evidence="1">CtiVc2</strain>
    </source>
</reference>
<dbReference type="EMBL" id="BK032558">
    <property type="protein sequence ID" value="DAF47781.1"/>
    <property type="molecule type" value="Genomic_DNA"/>
</dbReference>
<proteinExistence type="predicted"/>
<evidence type="ECO:0000313" key="1">
    <source>
        <dbReference type="EMBL" id="DAF47781.1"/>
    </source>
</evidence>
<name>A0A8S5S9W6_9CAUD</name>